<comment type="caution">
    <text evidence="3">The sequence shown here is derived from an EMBL/GenBank/DDBJ whole genome shotgun (WGS) entry which is preliminary data.</text>
</comment>
<keyword evidence="1" id="KW-0472">Membrane</keyword>
<accession>C9PR42</accession>
<organism evidence="3 4">
    <name type="scientific">Pasteurella dagmatis ATCC 43325</name>
    <dbReference type="NCBI Taxonomy" id="667128"/>
    <lineage>
        <taxon>Bacteria</taxon>
        <taxon>Pseudomonadati</taxon>
        <taxon>Pseudomonadota</taxon>
        <taxon>Gammaproteobacteria</taxon>
        <taxon>Pasteurellales</taxon>
        <taxon>Pasteurellaceae</taxon>
        <taxon>Pasteurella</taxon>
    </lineage>
</organism>
<evidence type="ECO:0000259" key="2">
    <source>
        <dbReference type="Pfam" id="PF00535"/>
    </source>
</evidence>
<dbReference type="PANTHER" id="PTHR22916">
    <property type="entry name" value="GLYCOSYLTRANSFERASE"/>
    <property type="match status" value="1"/>
</dbReference>
<dbReference type="STRING" id="667128.HMPREF0621_1466"/>
<keyword evidence="1" id="KW-1133">Transmembrane helix</keyword>
<dbReference type="CDD" id="cd00761">
    <property type="entry name" value="Glyco_tranf_GTA_type"/>
    <property type="match status" value="1"/>
</dbReference>
<dbReference type="AlphaFoldDB" id="C9PR42"/>
<proteinExistence type="predicted"/>
<keyword evidence="1" id="KW-0812">Transmembrane</keyword>
<keyword evidence="4" id="KW-1185">Reference proteome</keyword>
<dbReference type="EC" id="2.4.-.-" evidence="3"/>
<feature type="domain" description="Glycosyltransferase 2-like" evidence="2">
    <location>
        <begin position="3"/>
        <end position="149"/>
    </location>
</feature>
<keyword evidence="3" id="KW-0328">Glycosyltransferase</keyword>
<evidence type="ECO:0000313" key="3">
    <source>
        <dbReference type="EMBL" id="EEX49943.1"/>
    </source>
</evidence>
<dbReference type="RefSeq" id="WP_005762248.1">
    <property type="nucleotide sequence ID" value="NZ_GG704810.1"/>
</dbReference>
<dbReference type="Pfam" id="PF00535">
    <property type="entry name" value="Glycos_transf_2"/>
    <property type="match status" value="1"/>
</dbReference>
<dbReference type="GO" id="GO:0016758">
    <property type="term" value="F:hexosyltransferase activity"/>
    <property type="evidence" value="ECO:0007669"/>
    <property type="project" value="UniProtKB-ARBA"/>
</dbReference>
<dbReference type="InterPro" id="IPR029044">
    <property type="entry name" value="Nucleotide-diphossugar_trans"/>
</dbReference>
<dbReference type="InterPro" id="IPR001173">
    <property type="entry name" value="Glyco_trans_2-like"/>
</dbReference>
<reference evidence="3 4" key="1">
    <citation type="submission" date="2009-10" db="EMBL/GenBank/DDBJ databases">
        <authorList>
            <person name="Muzny D."/>
            <person name="Qin X."/>
            <person name="Deng J."/>
            <person name="Jiang H."/>
            <person name="Liu Y."/>
            <person name="Qu J."/>
            <person name="Song X.-Z."/>
            <person name="Zhang L."/>
            <person name="Thornton R."/>
            <person name="Coyle M."/>
            <person name="Francisco L."/>
            <person name="Jackson L."/>
            <person name="Javaid M."/>
            <person name="Korchina V."/>
            <person name="Kovar C."/>
            <person name="Mata R."/>
            <person name="Mathew T."/>
            <person name="Ngo R."/>
            <person name="Nguyen L."/>
            <person name="Nguyen N."/>
            <person name="Okwuonu G."/>
            <person name="Ongeri F."/>
            <person name="Pham C."/>
            <person name="Simmons D."/>
            <person name="Wilczek-Boney K."/>
            <person name="Hale W."/>
            <person name="Jakkamsetti A."/>
            <person name="Pham P."/>
            <person name="Ruth R."/>
            <person name="San Lucas F."/>
            <person name="Warren J."/>
            <person name="Zhang J."/>
            <person name="Zhao Z."/>
            <person name="Zhou C."/>
            <person name="Zhu D."/>
            <person name="Lee S."/>
            <person name="Bess C."/>
            <person name="Blankenburg K."/>
            <person name="Forbes L."/>
            <person name="Fu Q."/>
            <person name="Gubbala S."/>
            <person name="Hirani K."/>
            <person name="Jayaseelan J.C."/>
            <person name="Lara F."/>
            <person name="Munidasa M."/>
            <person name="Palculict T."/>
            <person name="Patil S."/>
            <person name="Pu L.-L."/>
            <person name="Saada N."/>
            <person name="Tang L."/>
            <person name="Weissenberger G."/>
            <person name="Zhu Y."/>
            <person name="Hemphill L."/>
            <person name="Shang Y."/>
            <person name="Youmans B."/>
            <person name="Ayvaz T."/>
            <person name="Ross M."/>
            <person name="Santibanez J."/>
            <person name="Aqrawi P."/>
            <person name="Gross S."/>
            <person name="Joshi V."/>
            <person name="Fowler G."/>
            <person name="Nazareth L."/>
            <person name="Reid J."/>
            <person name="Worley K."/>
            <person name="Petrosino J."/>
            <person name="Highlander S."/>
            <person name="Gibbs R."/>
        </authorList>
    </citation>
    <scope>NUCLEOTIDE SEQUENCE [LARGE SCALE GENOMIC DNA]</scope>
    <source>
        <strain evidence="3 4">ATCC 43325</strain>
    </source>
</reference>
<dbReference type="Proteomes" id="UP000005519">
    <property type="component" value="Unassembled WGS sequence"/>
</dbReference>
<feature type="transmembrane region" description="Helical" evidence="1">
    <location>
        <begin position="271"/>
        <end position="290"/>
    </location>
</feature>
<gene>
    <name evidence="3" type="ORF">HMPREF0621_1466</name>
</gene>
<name>C9PR42_9PAST</name>
<dbReference type="SUPFAM" id="SSF53448">
    <property type="entry name" value="Nucleotide-diphospho-sugar transferases"/>
    <property type="match status" value="1"/>
</dbReference>
<dbReference type="Gene3D" id="3.90.550.10">
    <property type="entry name" value="Spore Coat Polysaccharide Biosynthesis Protein SpsA, Chain A"/>
    <property type="match status" value="1"/>
</dbReference>
<dbReference type="HOGENOM" id="CLU_025996_0_5_6"/>
<keyword evidence="3" id="KW-0808">Transferase</keyword>
<evidence type="ECO:0000313" key="4">
    <source>
        <dbReference type="Proteomes" id="UP000005519"/>
    </source>
</evidence>
<dbReference type="EMBL" id="ACZR01000014">
    <property type="protein sequence ID" value="EEX49943.1"/>
    <property type="molecule type" value="Genomic_DNA"/>
</dbReference>
<sequence length="294" mass="33402">MFSIIVPSYNRKDEIPALLASLEAQKSHNFEVIIVDDCSVEPVKIKPAYSFAYQVIRNEKNLGAAESRNVGARAATKPWLLFLDDDDRFDAEKCAYLAERIAQNPEVNFVYHPAKCIMVNESFSYVTHPFSDTKALTLDNILLANKIGGMPMIGVKKDLFLKVGGLATDLRSLEDYEFLLKLISDPEFKPLYVDRALTICTFHTNRASVSTNTQHTEKAIEQIKARYVKTEIQAKNFAQNAQYMLAYPHVMNLSRKAAKYYFALFRKTLKIKYLVVTLVTLISPTLAINLKRFV</sequence>
<evidence type="ECO:0000256" key="1">
    <source>
        <dbReference type="SAM" id="Phobius"/>
    </source>
</evidence>
<dbReference type="OrthoDB" id="9801954at2"/>
<dbReference type="PANTHER" id="PTHR22916:SF3">
    <property type="entry name" value="UDP-GLCNAC:BETAGAL BETA-1,3-N-ACETYLGLUCOSAMINYLTRANSFERASE-LIKE PROTEIN 1"/>
    <property type="match status" value="1"/>
</dbReference>
<protein>
    <submittedName>
        <fullName evidence="3">Glycosyltransferase, group 2 family protein</fullName>
        <ecNumber evidence="3">2.4.-.-</ecNumber>
    </submittedName>
</protein>